<keyword evidence="3" id="KW-1185">Reference proteome</keyword>
<dbReference type="Gene3D" id="3.40.50.1110">
    <property type="entry name" value="SGNH hydrolase"/>
    <property type="match status" value="1"/>
</dbReference>
<dbReference type="InterPro" id="IPR010037">
    <property type="entry name" value="FkbH_domain"/>
</dbReference>
<accession>A0A2V4NUD3</accession>
<dbReference type="InterPro" id="IPR036514">
    <property type="entry name" value="SGNH_hydro_sf"/>
</dbReference>
<dbReference type="OrthoDB" id="323926at2"/>
<dbReference type="SUPFAM" id="SSF56784">
    <property type="entry name" value="HAD-like"/>
    <property type="match status" value="1"/>
</dbReference>
<dbReference type="Gene3D" id="3.40.630.30">
    <property type="match status" value="1"/>
</dbReference>
<dbReference type="NCBIfam" id="TIGR01681">
    <property type="entry name" value="HAD-SF-IIIC"/>
    <property type="match status" value="1"/>
</dbReference>
<dbReference type="Proteomes" id="UP000248039">
    <property type="component" value="Unassembled WGS sequence"/>
</dbReference>
<dbReference type="InterPro" id="IPR010033">
    <property type="entry name" value="HAD_SF_ppase_IIIC"/>
</dbReference>
<proteinExistence type="predicted"/>
<evidence type="ECO:0000313" key="2">
    <source>
        <dbReference type="EMBL" id="PYC68198.1"/>
    </source>
</evidence>
<dbReference type="AlphaFoldDB" id="A0A2V4NUD3"/>
<evidence type="ECO:0000256" key="1">
    <source>
        <dbReference type="SAM" id="MobiDB-lite"/>
    </source>
</evidence>
<evidence type="ECO:0000313" key="3">
    <source>
        <dbReference type="Proteomes" id="UP000248039"/>
    </source>
</evidence>
<reference evidence="2 3" key="1">
    <citation type="submission" date="2018-03" db="EMBL/GenBank/DDBJ databases">
        <title>Bioinformatic expansion and discovery of thiopeptide antibiotics.</title>
        <authorList>
            <person name="Schwalen C.J."/>
            <person name="Hudson G.A."/>
            <person name="Mitchell D.A."/>
        </authorList>
    </citation>
    <scope>NUCLEOTIDE SEQUENCE [LARGE SCALE GENOMIC DNA]</scope>
    <source>
        <strain evidence="2 3">ATCC 21389</strain>
    </source>
</reference>
<dbReference type="SUPFAM" id="SSF55729">
    <property type="entry name" value="Acyl-CoA N-acyltransferases (Nat)"/>
    <property type="match status" value="1"/>
</dbReference>
<comment type="caution">
    <text evidence="2">The sequence shown here is derived from an EMBL/GenBank/DDBJ whole genome shotgun (WGS) entry which is preliminary data.</text>
</comment>
<dbReference type="EMBL" id="PYBW01000140">
    <property type="protein sequence ID" value="PYC68198.1"/>
    <property type="molecule type" value="Genomic_DNA"/>
</dbReference>
<gene>
    <name evidence="2" type="ORF">C7C46_29300</name>
</gene>
<dbReference type="InterPro" id="IPR016181">
    <property type="entry name" value="Acyl_CoA_acyltransferase"/>
</dbReference>
<dbReference type="InterPro" id="IPR023214">
    <property type="entry name" value="HAD_sf"/>
</dbReference>
<feature type="region of interest" description="Disordered" evidence="1">
    <location>
        <begin position="1"/>
        <end position="23"/>
    </location>
</feature>
<organism evidence="2 3">
    <name type="scientific">Streptomyces tateyamensis</name>
    <dbReference type="NCBI Taxonomy" id="565073"/>
    <lineage>
        <taxon>Bacteria</taxon>
        <taxon>Bacillati</taxon>
        <taxon>Actinomycetota</taxon>
        <taxon>Actinomycetes</taxon>
        <taxon>Kitasatosporales</taxon>
        <taxon>Streptomycetaceae</taxon>
        <taxon>Streptomyces</taxon>
    </lineage>
</organism>
<dbReference type="RefSeq" id="WP_110672951.1">
    <property type="nucleotide sequence ID" value="NZ_PYBW01000140.1"/>
</dbReference>
<name>A0A2V4NUD3_9ACTN</name>
<protein>
    <submittedName>
        <fullName evidence="2">Methoxymalonyl-ACP biosynthesis protein FkbH</fullName>
    </submittedName>
</protein>
<dbReference type="Gene3D" id="3.40.50.1000">
    <property type="entry name" value="HAD superfamily/HAD-like"/>
    <property type="match status" value="1"/>
</dbReference>
<sequence>MSSAPTASTTTGPPTGLPAAGPASAADLSAADQLLALHRAGRLAAEYPRLAALLADLTDPELARTGLLLARLDPDQVLAAHPATPILSVALTGHGTLAALPPALAAEFARHGLLLRHRVSEFDSYVFDLADPDSELYAFEPDLTVCLLDPEVVFDEAPLPWRPADLAPVLTAKLDLIERLVATFTATSRATLVLNTLPLPAAYARQLVDHRSRAELGALWRRANARLLDLAAAHPGLVVVDLDPLLAEGLPARDPRLARYTKAHLSNQLLARYARELGHLARHLTGRTRKCLVLDLDDTLWGGTLGEDGPDGIEVADGYRGEAFAAFQRTVKQLAAQGVMTAVVSKNEPEPVRAAFRDHPRMTLREADLLRITANWRPKDQNLAELAADLNIGLDSLVFVDDSPYELGLVRHALPAVATVAVDGEPALHAEKLLRDGWFDVLELTGEDRARVARYREELDRRDFLHAFGSLDDYLRELSVRVEFAALTPEELPRAAQLTLRTNQFHLATERLQPAELAARAARPGALVLGVRASDRFGSNGLVGLVLARRDAGQLVIDNFLLSCRVFSRGIEGACLAALLAHARALGLGAVLGRYRPGAKNAIVRDFYPRYGFTLDPAADALPDAAPDAGRPGLLTFRHDLAELPAFPDHLQLSTDLVGVPR</sequence>
<dbReference type="NCBIfam" id="TIGR01686">
    <property type="entry name" value="FkbH"/>
    <property type="match status" value="1"/>
</dbReference>
<dbReference type="InterPro" id="IPR036412">
    <property type="entry name" value="HAD-like_sf"/>
</dbReference>